<evidence type="ECO:0000313" key="4">
    <source>
        <dbReference type="EMBL" id="KAE8056229.1"/>
    </source>
</evidence>
<dbReference type="Gene3D" id="1.25.40.10">
    <property type="entry name" value="Tetratricopeptide repeat domain"/>
    <property type="match status" value="6"/>
</dbReference>
<dbReference type="PANTHER" id="PTHR47926:SF372">
    <property type="entry name" value="PENTATRICOPEPTIDE REPEAT-CONTAINING PROTEIN"/>
    <property type="match status" value="1"/>
</dbReference>
<dbReference type="Pfam" id="PF13041">
    <property type="entry name" value="PPR_2"/>
    <property type="match status" value="4"/>
</dbReference>
<sequence length="709" mass="79819">MRPLHSLIESSAYASFKVLVNHCWAIKLGAVADIYAANNILCGYTKCRDLCVAHKLFEEMPHRDTVSWNTMIGGYINCGHFEIAWEFLRTMKRYGFYFDGYTFGSILKGVACAYRLDLGQQVHSMIVKMGYAGNVYSASALLDMYAKCRRVEDAYVVFQCIPEPNSVSWNALIAGYVQSGDRGTAFWLLDCMEREGVKPDDGTFAPLLTLLDDADSYKLTMQIHGKIIKDGRAFYNTMCNALITSYSECESIEDAKRVFDGAVGVRDLVTWNSMLASYLVYNKEELALQLFMDMQGLGFEPDIYTYTSLISACFDAAHKRNGKSLHGLVMKRGLQLSVPISNALIAMYLKSNNRSVEEALLIFETMESKDRVSWNSILTGLSQIGLSEDALKFFGHMRSVVEDIDHYTFSAVLRSCSDIATLQLGQQVHVLALKSGFESNKFVASSLIFMYSKCGIIEDARKSFEDTPKDSSITWNSIIFGYAQHGQGNVALDLFYLMTESRVKPDHITFVAILTACSHIGLVEEGRKFLISMESQYGIPLRMEHYACGVDLYGRAGCLDEAKALIEAMPFEPDAMVWKTLLGACRICGDIKLASQVASLLLELEPQEHCTYVLLSNMYGHLRRWDEKASVTRLMKERGVKKVPGWSWIEVHNEVHAFNAEDHSHSHCQEIYLVLGGLMEEIRWLDSVANLKVLMHDFDHMGKCSDLRL</sequence>
<evidence type="ECO:0000256" key="3">
    <source>
        <dbReference type="PROSITE-ProRule" id="PRU00708"/>
    </source>
</evidence>
<dbReference type="InterPro" id="IPR046848">
    <property type="entry name" value="E_motif"/>
</dbReference>
<accession>A0A5N6R5F0</accession>
<dbReference type="FunFam" id="1.25.40.10:FF:000158">
    <property type="entry name" value="pentatricopeptide repeat-containing protein At2g33680"/>
    <property type="match status" value="1"/>
</dbReference>
<dbReference type="Pfam" id="PF20431">
    <property type="entry name" value="E_motif"/>
    <property type="match status" value="1"/>
</dbReference>
<dbReference type="OrthoDB" id="1929236at2759"/>
<keyword evidence="5" id="KW-1185">Reference proteome</keyword>
<dbReference type="NCBIfam" id="TIGR00756">
    <property type="entry name" value="PPR"/>
    <property type="match status" value="4"/>
</dbReference>
<evidence type="ECO:0000313" key="5">
    <source>
        <dbReference type="Proteomes" id="UP000327013"/>
    </source>
</evidence>
<name>A0A5N6R5F0_9ROSI</name>
<evidence type="ECO:0000256" key="2">
    <source>
        <dbReference type="ARBA" id="ARBA00061659"/>
    </source>
</evidence>
<dbReference type="PANTHER" id="PTHR47926">
    <property type="entry name" value="PENTATRICOPEPTIDE REPEAT-CONTAINING PROTEIN"/>
    <property type="match status" value="1"/>
</dbReference>
<dbReference type="GO" id="GO:0003723">
    <property type="term" value="F:RNA binding"/>
    <property type="evidence" value="ECO:0007669"/>
    <property type="project" value="InterPro"/>
</dbReference>
<dbReference type="FunFam" id="1.25.40.10:FF:000205">
    <property type="entry name" value="Pentatricopeptide repeat-containing protein, mitochondrial"/>
    <property type="match status" value="1"/>
</dbReference>
<organism evidence="4 5">
    <name type="scientific">Carpinus fangiana</name>
    <dbReference type="NCBI Taxonomy" id="176857"/>
    <lineage>
        <taxon>Eukaryota</taxon>
        <taxon>Viridiplantae</taxon>
        <taxon>Streptophyta</taxon>
        <taxon>Embryophyta</taxon>
        <taxon>Tracheophyta</taxon>
        <taxon>Spermatophyta</taxon>
        <taxon>Magnoliopsida</taxon>
        <taxon>eudicotyledons</taxon>
        <taxon>Gunneridae</taxon>
        <taxon>Pentapetalae</taxon>
        <taxon>rosids</taxon>
        <taxon>fabids</taxon>
        <taxon>Fagales</taxon>
        <taxon>Betulaceae</taxon>
        <taxon>Carpinus</taxon>
    </lineage>
</organism>
<dbReference type="InterPro" id="IPR011990">
    <property type="entry name" value="TPR-like_helical_dom_sf"/>
</dbReference>
<comment type="similarity">
    <text evidence="2">Belongs to the PPR family. PCMP-E subfamily.</text>
</comment>
<keyword evidence="1" id="KW-0677">Repeat</keyword>
<protein>
    <recommendedName>
        <fullName evidence="6">Pentatricopeptide repeat-containing protein</fullName>
    </recommendedName>
</protein>
<feature type="repeat" description="PPR" evidence="3">
    <location>
        <begin position="267"/>
        <end position="301"/>
    </location>
</feature>
<dbReference type="InterPro" id="IPR002885">
    <property type="entry name" value="PPR_rpt"/>
</dbReference>
<evidence type="ECO:0008006" key="6">
    <source>
        <dbReference type="Google" id="ProtNLM"/>
    </source>
</evidence>
<dbReference type="EMBL" id="CM017325">
    <property type="protein sequence ID" value="KAE8056229.1"/>
    <property type="molecule type" value="Genomic_DNA"/>
</dbReference>
<dbReference type="GO" id="GO:0009451">
    <property type="term" value="P:RNA modification"/>
    <property type="evidence" value="ECO:0007669"/>
    <property type="project" value="InterPro"/>
</dbReference>
<feature type="repeat" description="PPR" evidence="3">
    <location>
        <begin position="471"/>
        <end position="505"/>
    </location>
</feature>
<dbReference type="FunFam" id="1.25.40.10:FF:001386">
    <property type="entry name" value="Pentatricopeptide repeat-containing protein At3g26782, mitochondrial"/>
    <property type="match status" value="1"/>
</dbReference>
<feature type="repeat" description="PPR" evidence="3">
    <location>
        <begin position="165"/>
        <end position="199"/>
    </location>
</feature>
<dbReference type="Proteomes" id="UP000327013">
    <property type="component" value="Chromosome 5"/>
</dbReference>
<proteinExistence type="inferred from homology"/>
<dbReference type="GO" id="GO:0099402">
    <property type="term" value="P:plant organ development"/>
    <property type="evidence" value="ECO:0007669"/>
    <property type="project" value="UniProtKB-ARBA"/>
</dbReference>
<reference evidence="4 5" key="1">
    <citation type="submission" date="2019-06" db="EMBL/GenBank/DDBJ databases">
        <title>A chromosomal-level reference genome of Carpinus fangiana (Coryloideae, Betulaceae).</title>
        <authorList>
            <person name="Yang X."/>
            <person name="Wang Z."/>
            <person name="Zhang L."/>
            <person name="Hao G."/>
            <person name="Liu J."/>
            <person name="Yang Y."/>
        </authorList>
    </citation>
    <scope>NUCLEOTIDE SEQUENCE [LARGE SCALE GENOMIC DNA]</scope>
    <source>
        <strain evidence="4">Cfa_2016G</strain>
        <tissue evidence="4">Leaf</tissue>
    </source>
</reference>
<dbReference type="InterPro" id="IPR046960">
    <property type="entry name" value="PPR_At4g14850-like_plant"/>
</dbReference>
<dbReference type="GO" id="GO:0005739">
    <property type="term" value="C:mitochondrion"/>
    <property type="evidence" value="ECO:0007669"/>
    <property type="project" value="UniProtKB-ARBA"/>
</dbReference>
<dbReference type="AlphaFoldDB" id="A0A5N6R5F0"/>
<gene>
    <name evidence="4" type="ORF">FH972_013019</name>
</gene>
<feature type="repeat" description="PPR" evidence="3">
    <location>
        <begin position="370"/>
        <end position="400"/>
    </location>
</feature>
<feature type="repeat" description="PPR" evidence="3">
    <location>
        <begin position="64"/>
        <end position="98"/>
    </location>
</feature>
<dbReference type="Pfam" id="PF01535">
    <property type="entry name" value="PPR"/>
    <property type="match status" value="3"/>
</dbReference>
<evidence type="ECO:0000256" key="1">
    <source>
        <dbReference type="ARBA" id="ARBA00022737"/>
    </source>
</evidence>
<dbReference type="PROSITE" id="PS51375">
    <property type="entry name" value="PPR"/>
    <property type="match status" value="5"/>
</dbReference>